<dbReference type="SUPFAM" id="SSF55486">
    <property type="entry name" value="Metalloproteases ('zincins'), catalytic domain"/>
    <property type="match status" value="1"/>
</dbReference>
<feature type="signal peptide" evidence="1">
    <location>
        <begin position="1"/>
        <end position="19"/>
    </location>
</feature>
<dbReference type="InterPro" id="IPR027268">
    <property type="entry name" value="Peptidase_M4/M1_CTD_sf"/>
</dbReference>
<keyword evidence="4" id="KW-1185">Reference proteome</keyword>
<protein>
    <recommendedName>
        <fullName evidence="2">Peptidase M1 membrane alanine aminopeptidase domain-containing protein</fullName>
    </recommendedName>
</protein>
<feature type="chain" id="PRO_5045393280" description="Peptidase M1 membrane alanine aminopeptidase domain-containing protein" evidence="1">
    <location>
        <begin position="20"/>
        <end position="422"/>
    </location>
</feature>
<comment type="caution">
    <text evidence="3">The sequence shown here is derived from an EMBL/GenBank/DDBJ whole genome shotgun (WGS) entry which is preliminary data.</text>
</comment>
<evidence type="ECO:0000313" key="4">
    <source>
        <dbReference type="Proteomes" id="UP001500567"/>
    </source>
</evidence>
<dbReference type="EMBL" id="BAABDJ010000039">
    <property type="protein sequence ID" value="GAA4018611.1"/>
    <property type="molecule type" value="Genomic_DNA"/>
</dbReference>
<keyword evidence="1" id="KW-0732">Signal</keyword>
<evidence type="ECO:0000313" key="3">
    <source>
        <dbReference type="EMBL" id="GAA4018611.1"/>
    </source>
</evidence>
<dbReference type="InterPro" id="IPR014782">
    <property type="entry name" value="Peptidase_M1_dom"/>
</dbReference>
<organism evidence="3 4">
    <name type="scientific">Hymenobacter fastidiosus</name>
    <dbReference type="NCBI Taxonomy" id="486264"/>
    <lineage>
        <taxon>Bacteria</taxon>
        <taxon>Pseudomonadati</taxon>
        <taxon>Bacteroidota</taxon>
        <taxon>Cytophagia</taxon>
        <taxon>Cytophagales</taxon>
        <taxon>Hymenobacteraceae</taxon>
        <taxon>Hymenobacter</taxon>
    </lineage>
</organism>
<reference evidence="4" key="1">
    <citation type="journal article" date="2019" name="Int. J. Syst. Evol. Microbiol.">
        <title>The Global Catalogue of Microorganisms (GCM) 10K type strain sequencing project: providing services to taxonomists for standard genome sequencing and annotation.</title>
        <authorList>
            <consortium name="The Broad Institute Genomics Platform"/>
            <consortium name="The Broad Institute Genome Sequencing Center for Infectious Disease"/>
            <person name="Wu L."/>
            <person name="Ma J."/>
        </authorList>
    </citation>
    <scope>NUCLEOTIDE SEQUENCE [LARGE SCALE GENOMIC DNA]</scope>
    <source>
        <strain evidence="4">JCM 17224</strain>
    </source>
</reference>
<feature type="domain" description="Peptidase M1 membrane alanine aminopeptidase" evidence="2">
    <location>
        <begin position="284"/>
        <end position="387"/>
    </location>
</feature>
<dbReference type="InterPro" id="IPR042097">
    <property type="entry name" value="Aminopeptidase_N-like_N_sf"/>
</dbReference>
<proteinExistence type="predicted"/>
<dbReference type="Gene3D" id="1.10.390.10">
    <property type="entry name" value="Neutral Protease Domain 2"/>
    <property type="match status" value="1"/>
</dbReference>
<evidence type="ECO:0000256" key="1">
    <source>
        <dbReference type="SAM" id="SignalP"/>
    </source>
</evidence>
<dbReference type="Proteomes" id="UP001500567">
    <property type="component" value="Unassembled WGS sequence"/>
</dbReference>
<accession>A0ABP7SZ14</accession>
<dbReference type="SUPFAM" id="SSF63737">
    <property type="entry name" value="Leukotriene A4 hydrolase N-terminal domain"/>
    <property type="match status" value="1"/>
</dbReference>
<gene>
    <name evidence="3" type="ORF">GCM10022408_35520</name>
</gene>
<sequence>MFVCPMFKRIMLTSLGWLALCLACRATNTVAVDLTIRPETHSFSCRYTLTARSPAALTRLALNLNKQLRVESVSGPHLRAQTARLFYDGFQKDTLRQLTLDFTGARRQQTLTIQYSGQLPKRFYTDSLAELTPYANWLPNLPDREYEPVRYRLTVHVPPAYQVVSTHPPRRTRSGYYEFAGTAPNIEITAIAARYFTRLASAAPGLAVVLYKANQSATAADSLLLRQARRIITYQNQIIGRRDPIRQFTFLLPGTNRNAGGLLDNAAVITYPDFDTRDPAELLILAHEISHKWWGYGTWNDYNNWLNEGFAVYSGLLYLRAAGDTASFRQGLAKRRASAATAPAVLNFDVRQGTYATFRQVMYDKPTIILYELHQRLGDAPFFRILTATAAARISTTQAFLELVERETNRETRDWLALQLST</sequence>
<name>A0ABP7SZ14_9BACT</name>
<evidence type="ECO:0000259" key="2">
    <source>
        <dbReference type="Pfam" id="PF01433"/>
    </source>
</evidence>
<dbReference type="Pfam" id="PF01433">
    <property type="entry name" value="Peptidase_M1"/>
    <property type="match status" value="1"/>
</dbReference>